<gene>
    <name evidence="1" type="ORF">A2165_04335</name>
</gene>
<dbReference type="AlphaFoldDB" id="A0A1F5FUQ4"/>
<proteinExistence type="predicted"/>
<dbReference type="EMBL" id="MFAU01000052">
    <property type="protein sequence ID" value="OGD83340.1"/>
    <property type="molecule type" value="Genomic_DNA"/>
</dbReference>
<comment type="caution">
    <text evidence="1">The sequence shown here is derived from an EMBL/GenBank/DDBJ whole genome shotgun (WGS) entry which is preliminary data.</text>
</comment>
<protein>
    <submittedName>
        <fullName evidence="1">Uncharacterized protein</fullName>
    </submittedName>
</protein>
<name>A0A1F5FUQ4_9BACT</name>
<evidence type="ECO:0000313" key="2">
    <source>
        <dbReference type="Proteomes" id="UP000179252"/>
    </source>
</evidence>
<reference evidence="1 2" key="1">
    <citation type="journal article" date="2016" name="Nat. Commun.">
        <title>Thousands of microbial genomes shed light on interconnected biogeochemical processes in an aquifer system.</title>
        <authorList>
            <person name="Anantharaman K."/>
            <person name="Brown C.T."/>
            <person name="Hug L.A."/>
            <person name="Sharon I."/>
            <person name="Castelle C.J."/>
            <person name="Probst A.J."/>
            <person name="Thomas B.C."/>
            <person name="Singh A."/>
            <person name="Wilkins M.J."/>
            <person name="Karaoz U."/>
            <person name="Brodie E.L."/>
            <person name="Williams K.H."/>
            <person name="Hubbard S.S."/>
            <person name="Banfield J.F."/>
        </authorList>
    </citation>
    <scope>NUCLEOTIDE SEQUENCE [LARGE SCALE GENOMIC DNA]</scope>
</reference>
<evidence type="ECO:0000313" key="1">
    <source>
        <dbReference type="EMBL" id="OGD83340.1"/>
    </source>
</evidence>
<accession>A0A1F5FUQ4</accession>
<sequence>MFRYDVPFTDGLGQWFYRLTSPLYPVRKKSLLRNNAIFEARVKDDLKIALDNEITETRPAALDEIKAITGQLQSVLRNLQSANAPS</sequence>
<organism evidence="1 2">
    <name type="scientific">Candidatus Curtissbacteria bacterium RBG_13_40_7</name>
    <dbReference type="NCBI Taxonomy" id="1797706"/>
    <lineage>
        <taxon>Bacteria</taxon>
        <taxon>Candidatus Curtissiibacteriota</taxon>
    </lineage>
</organism>
<dbReference type="Proteomes" id="UP000179252">
    <property type="component" value="Unassembled WGS sequence"/>
</dbReference>